<evidence type="ECO:0000256" key="3">
    <source>
        <dbReference type="ARBA" id="ARBA00022692"/>
    </source>
</evidence>
<dbReference type="InterPro" id="IPR036866">
    <property type="entry name" value="RibonucZ/Hydroxyglut_hydro"/>
</dbReference>
<organism evidence="8 9">
    <name type="scientific">Shouchella hunanensis</name>
    <dbReference type="NCBI Taxonomy" id="766894"/>
    <lineage>
        <taxon>Bacteria</taxon>
        <taxon>Bacillati</taxon>
        <taxon>Bacillota</taxon>
        <taxon>Bacilli</taxon>
        <taxon>Bacillales</taxon>
        <taxon>Bacillaceae</taxon>
        <taxon>Shouchella</taxon>
    </lineage>
</organism>
<dbReference type="InterPro" id="IPR001279">
    <property type="entry name" value="Metallo-B-lactamas"/>
</dbReference>
<evidence type="ECO:0000259" key="7">
    <source>
        <dbReference type="SMART" id="SM00849"/>
    </source>
</evidence>
<dbReference type="SMART" id="SM00849">
    <property type="entry name" value="Lactamase_B"/>
    <property type="match status" value="1"/>
</dbReference>
<dbReference type="Pfam" id="PF13567">
    <property type="entry name" value="DUF4131"/>
    <property type="match status" value="1"/>
</dbReference>
<feature type="transmembrane region" description="Helical" evidence="6">
    <location>
        <begin position="361"/>
        <end position="380"/>
    </location>
</feature>
<evidence type="ECO:0000313" key="8">
    <source>
        <dbReference type="EMBL" id="WDF03006.1"/>
    </source>
</evidence>
<evidence type="ECO:0000256" key="6">
    <source>
        <dbReference type="SAM" id="Phobius"/>
    </source>
</evidence>
<evidence type="ECO:0000313" key="9">
    <source>
        <dbReference type="Proteomes" id="UP001215143"/>
    </source>
</evidence>
<keyword evidence="5 6" id="KW-0472">Membrane</keyword>
<dbReference type="PANTHER" id="PTHR30619">
    <property type="entry name" value="DNA INTERNALIZATION/COMPETENCE PROTEIN COMEC/REC2"/>
    <property type="match status" value="1"/>
</dbReference>
<feature type="domain" description="Metallo-beta-lactamase" evidence="7">
    <location>
        <begin position="511"/>
        <end position="717"/>
    </location>
</feature>
<gene>
    <name evidence="8" type="ORF">PQ477_16105</name>
</gene>
<feature type="transmembrane region" description="Helical" evidence="6">
    <location>
        <begin position="444"/>
        <end position="470"/>
    </location>
</feature>
<sequence length="776" mass="87941">MNKAFISFLSAISAILFVVQKEQTLAWIFLVMALVLSSFSFSKGERTAPLFFLLPFSLYFFSTSFIDDRNTSSLEPGQTSLTFYINDAPYVNGNQLTTTIETIDGETLLLLGYAKEEVELYPPDMSIGSICQAKGDLTQPPNARNRFGFDYRQYLYYQHIHMLYRVTQLATITCKPLESQPFVTKLQEYRHSATHRLQEQLPPSLSGIVLALTFGERRYIEPDVMEAYSKLGVIHLLAISGLHVGILTGTSFYLMIRIGIPREIVLISLLMFLPVFIILTGASPPVIRAAIMTMIYFFLVLLRVPIHPFYGFSSIFLLYLLIQPYALFQLGFQLSFLVSFTLILMQKPIMNRYHSYGKRLFCVTTIAQLVGLPLIAYHFFQWSPLSLLINLVYIPFVSLVLLPYSFFLVFLSELRFIPLDSFVVASETLLVWIHKWIVELGNHVYMWVMGRPSIVLMLLLYGCLVVIGLLWEKRSRWTWVVIGLFCVTLAIPSQLPKLNGDAVITMLDVGQGDSFLIETPNRKEVYLVDTGGVMSFATEDWEEKKKTFDTGKDIVVPYLKAKGIKTITGLILTHGDFDHIGGAKAVLENVHVENVYYPEGELEKEIEIELFQQVEDEKMVLVQVGDTISTQFYVLHPTNDRKWSGNDQSIVLYGSFHGKSILLTGDLEEEGEMHLLNSFPNLEVDLLKVGHHGSRTSTQEPLLDQLRPKIALVSAGVNNRFGHPHPDVLKRLQARDIQVYQTNVDGTVELSIGSDGINIRKSVYQVNEKTVPESID</sequence>
<dbReference type="NCBIfam" id="TIGR00361">
    <property type="entry name" value="ComEC_Rec2"/>
    <property type="match status" value="1"/>
</dbReference>
<dbReference type="Proteomes" id="UP001215143">
    <property type="component" value="Chromosome"/>
</dbReference>
<dbReference type="InterPro" id="IPR004477">
    <property type="entry name" value="ComEC_N"/>
</dbReference>
<feature type="transmembrane region" description="Helical" evidence="6">
    <location>
        <begin position="24"/>
        <end position="41"/>
    </location>
</feature>
<dbReference type="Pfam" id="PF00753">
    <property type="entry name" value="Lactamase_B"/>
    <property type="match status" value="1"/>
</dbReference>
<feature type="transmembrane region" description="Helical" evidence="6">
    <location>
        <begin position="48"/>
        <end position="66"/>
    </location>
</feature>
<dbReference type="PANTHER" id="PTHR30619:SF1">
    <property type="entry name" value="RECOMBINATION PROTEIN 2"/>
    <property type="match status" value="1"/>
</dbReference>
<feature type="transmembrane region" description="Helical" evidence="6">
    <location>
        <begin position="477"/>
        <end position="495"/>
    </location>
</feature>
<keyword evidence="4 6" id="KW-1133">Transmembrane helix</keyword>
<evidence type="ECO:0000256" key="5">
    <source>
        <dbReference type="ARBA" id="ARBA00023136"/>
    </source>
</evidence>
<keyword evidence="2" id="KW-1003">Cell membrane</keyword>
<dbReference type="CDD" id="cd07731">
    <property type="entry name" value="ComA-like_MBL-fold"/>
    <property type="match status" value="1"/>
</dbReference>
<reference evidence="8 9" key="1">
    <citation type="submission" date="2023-02" db="EMBL/GenBank/DDBJ databases">
        <authorList>
            <person name="Liu G."/>
        </authorList>
    </citation>
    <scope>NUCLEOTIDE SEQUENCE [LARGE SCALE GENOMIC DNA]</scope>
    <source>
        <strain evidence="8 9">DSM 23008</strain>
    </source>
</reference>
<keyword evidence="3 6" id="KW-0812">Transmembrane</keyword>
<accession>A0ABY7W364</accession>
<comment type="subcellular location">
    <subcellularLocation>
        <location evidence="1">Cell membrane</location>
        <topology evidence="1">Multi-pass membrane protein</topology>
    </subcellularLocation>
</comment>
<feature type="transmembrane region" description="Helical" evidence="6">
    <location>
        <begin position="263"/>
        <end position="280"/>
    </location>
</feature>
<feature type="transmembrane region" description="Helical" evidence="6">
    <location>
        <begin position="332"/>
        <end position="349"/>
    </location>
</feature>
<dbReference type="InterPro" id="IPR025405">
    <property type="entry name" value="DUF4131"/>
</dbReference>
<dbReference type="Pfam" id="PF03772">
    <property type="entry name" value="Competence"/>
    <property type="match status" value="1"/>
</dbReference>
<dbReference type="InterPro" id="IPR052159">
    <property type="entry name" value="Competence_DNA_uptake"/>
</dbReference>
<evidence type="ECO:0000256" key="1">
    <source>
        <dbReference type="ARBA" id="ARBA00004651"/>
    </source>
</evidence>
<feature type="transmembrane region" description="Helical" evidence="6">
    <location>
        <begin position="309"/>
        <end position="326"/>
    </location>
</feature>
<name>A0ABY7W364_9BACI</name>
<evidence type="ECO:0000256" key="4">
    <source>
        <dbReference type="ARBA" id="ARBA00022989"/>
    </source>
</evidence>
<protein>
    <submittedName>
        <fullName evidence="8">DNA internalization-related competence protein ComEC/Rec2</fullName>
    </submittedName>
</protein>
<feature type="transmembrane region" description="Helical" evidence="6">
    <location>
        <begin position="419"/>
        <end position="438"/>
    </location>
</feature>
<dbReference type="EMBL" id="CP117834">
    <property type="protein sequence ID" value="WDF03006.1"/>
    <property type="molecule type" value="Genomic_DNA"/>
</dbReference>
<dbReference type="InterPro" id="IPR004797">
    <property type="entry name" value="Competence_ComEC/Rec2"/>
</dbReference>
<dbReference type="RefSeq" id="WP_274272493.1">
    <property type="nucleotide sequence ID" value="NZ_CP117834.1"/>
</dbReference>
<proteinExistence type="predicted"/>
<dbReference type="InterPro" id="IPR035681">
    <property type="entry name" value="ComA-like_MBL"/>
</dbReference>
<keyword evidence="9" id="KW-1185">Reference proteome</keyword>
<dbReference type="NCBIfam" id="TIGR00360">
    <property type="entry name" value="ComEC_N-term"/>
    <property type="match status" value="1"/>
</dbReference>
<dbReference type="SUPFAM" id="SSF56281">
    <property type="entry name" value="Metallo-hydrolase/oxidoreductase"/>
    <property type="match status" value="1"/>
</dbReference>
<evidence type="ECO:0000256" key="2">
    <source>
        <dbReference type="ARBA" id="ARBA00022475"/>
    </source>
</evidence>
<feature type="transmembrane region" description="Helical" evidence="6">
    <location>
        <begin position="233"/>
        <end position="256"/>
    </location>
</feature>
<feature type="transmembrane region" description="Helical" evidence="6">
    <location>
        <begin position="392"/>
        <end position="412"/>
    </location>
</feature>
<dbReference type="Gene3D" id="3.60.15.10">
    <property type="entry name" value="Ribonuclease Z/Hydroxyacylglutathione hydrolase-like"/>
    <property type="match status" value="1"/>
</dbReference>